<sequence>MHCGKYAVIEEITTPQSPSSLSLICVFLTPPLLKDGQAPASPAALRTASPGAQPLALGSFSLFP</sequence>
<dbReference type="AlphaFoldDB" id="A0A0E9VZJ0"/>
<protein>
    <submittedName>
        <fullName evidence="1">Uncharacterized protein</fullName>
    </submittedName>
</protein>
<name>A0A0E9VZJ0_ANGAN</name>
<reference evidence="1" key="2">
    <citation type="journal article" date="2015" name="Fish Shellfish Immunol.">
        <title>Early steps in the European eel (Anguilla anguilla)-Vibrio vulnificus interaction in the gills: Role of the RtxA13 toxin.</title>
        <authorList>
            <person name="Callol A."/>
            <person name="Pajuelo D."/>
            <person name="Ebbesson L."/>
            <person name="Teles M."/>
            <person name="MacKenzie S."/>
            <person name="Amaro C."/>
        </authorList>
    </citation>
    <scope>NUCLEOTIDE SEQUENCE</scope>
</reference>
<proteinExistence type="predicted"/>
<evidence type="ECO:0000313" key="1">
    <source>
        <dbReference type="EMBL" id="JAH83559.1"/>
    </source>
</evidence>
<organism evidence="1">
    <name type="scientific">Anguilla anguilla</name>
    <name type="common">European freshwater eel</name>
    <name type="synonym">Muraena anguilla</name>
    <dbReference type="NCBI Taxonomy" id="7936"/>
    <lineage>
        <taxon>Eukaryota</taxon>
        <taxon>Metazoa</taxon>
        <taxon>Chordata</taxon>
        <taxon>Craniata</taxon>
        <taxon>Vertebrata</taxon>
        <taxon>Euteleostomi</taxon>
        <taxon>Actinopterygii</taxon>
        <taxon>Neopterygii</taxon>
        <taxon>Teleostei</taxon>
        <taxon>Anguilliformes</taxon>
        <taxon>Anguillidae</taxon>
        <taxon>Anguilla</taxon>
    </lineage>
</organism>
<reference evidence="1" key="1">
    <citation type="submission" date="2014-11" db="EMBL/GenBank/DDBJ databases">
        <authorList>
            <person name="Amaro Gonzalez C."/>
        </authorList>
    </citation>
    <scope>NUCLEOTIDE SEQUENCE</scope>
</reference>
<dbReference type="EMBL" id="GBXM01025018">
    <property type="protein sequence ID" value="JAH83559.1"/>
    <property type="molecule type" value="Transcribed_RNA"/>
</dbReference>
<accession>A0A0E9VZJ0</accession>